<sequence>MTEISNGDSKIQFKPVETGFQVNLPLVTLSVTDMALLEALLTDDSTTFLKGRVSLKATELQLSYDNPHHWPTLSQIIFQKNLAQRLQIAIAIVTLALNQQGQNQVFWHPDNLLWAGDNYLQVAHRGVAGLIEWRDWRSDNQFQQVKAMVTYLMMPQLDYELLSANAGLLRYEYEPKAGLISALEKAENLQDLSTYLNHSLAEQISENSQRYQRISKVKHRFYQWGLGGLLVLVITLLTVLGYGYQESLFHQRVIKAQAQFQQGHYQVTVTTLKQDDPQRFDQQLLYMTALAYAKLDIKDNPRQPMSLNIVPQSPRNYLLYWVYLGRSQSQRAISIAKGLGNSALIVKAYQQLIKATERNEELDGEEKEKQLNIYQREIDLYNKKLGEDGRAKSS</sequence>
<name>A0A2U1D9G2_9LACO</name>
<organism evidence="4 5">
    <name type="scientific">Convivina intestini</name>
    <dbReference type="NCBI Taxonomy" id="1505726"/>
    <lineage>
        <taxon>Bacteria</taxon>
        <taxon>Bacillati</taxon>
        <taxon>Bacillota</taxon>
        <taxon>Bacilli</taxon>
        <taxon>Lactobacillales</taxon>
        <taxon>Lactobacillaceae</taxon>
        <taxon>Convivina</taxon>
    </lineage>
</organism>
<dbReference type="OrthoDB" id="4975281at2"/>
<gene>
    <name evidence="4" type="ORF">C7384_10411</name>
</gene>
<evidence type="ECO:0000256" key="2">
    <source>
        <dbReference type="SAM" id="Coils"/>
    </source>
</evidence>
<comment type="similarity">
    <text evidence="1">Belongs to the EssB family.</text>
</comment>
<evidence type="ECO:0000313" key="5">
    <source>
        <dbReference type="Proteomes" id="UP000245433"/>
    </source>
</evidence>
<keyword evidence="2" id="KW-0175">Coiled coil</keyword>
<evidence type="ECO:0000256" key="1">
    <source>
        <dbReference type="ARBA" id="ARBA00010163"/>
    </source>
</evidence>
<reference evidence="4 5" key="1">
    <citation type="submission" date="2018-04" db="EMBL/GenBank/DDBJ databases">
        <title>Genomic Encyclopedia of Type Strains, Phase IV (KMG-IV): sequencing the most valuable type-strain genomes for metagenomic binning, comparative biology and taxonomic classification.</title>
        <authorList>
            <person name="Goeker M."/>
        </authorList>
    </citation>
    <scope>NUCLEOTIDE SEQUENCE [LARGE SCALE GENOMIC DNA]</scope>
    <source>
        <strain evidence="4 5">DSM 28795</strain>
    </source>
</reference>
<accession>A0A2U1D9G2</accession>
<keyword evidence="3" id="KW-0472">Membrane</keyword>
<feature type="transmembrane region" description="Helical" evidence="3">
    <location>
        <begin position="221"/>
        <end position="244"/>
    </location>
</feature>
<dbReference type="InterPro" id="IPR018778">
    <property type="entry name" value="T7SS_EssB"/>
</dbReference>
<dbReference type="InterPro" id="IPR042565">
    <property type="entry name" value="T7SS_EssB_C"/>
</dbReference>
<dbReference type="RefSeq" id="WP_089939051.1">
    <property type="nucleotide sequence ID" value="NZ_CAKOEX010000006.1"/>
</dbReference>
<proteinExistence type="inferred from homology"/>
<dbReference type="AlphaFoldDB" id="A0A2U1D9G2"/>
<comment type="caution">
    <text evidence="4">The sequence shown here is derived from an EMBL/GenBank/DDBJ whole genome shotgun (WGS) entry which is preliminary data.</text>
</comment>
<dbReference type="Pfam" id="PF10140">
    <property type="entry name" value="YukC"/>
    <property type="match status" value="1"/>
</dbReference>
<feature type="coiled-coil region" evidence="2">
    <location>
        <begin position="345"/>
        <end position="384"/>
    </location>
</feature>
<evidence type="ECO:0000313" key="4">
    <source>
        <dbReference type="EMBL" id="PVY84269.1"/>
    </source>
</evidence>
<dbReference type="Gene3D" id="1.10.510.10">
    <property type="entry name" value="Transferase(Phosphotransferase) domain 1"/>
    <property type="match status" value="1"/>
</dbReference>
<dbReference type="EMBL" id="QEKT01000004">
    <property type="protein sequence ID" value="PVY84269.1"/>
    <property type="molecule type" value="Genomic_DNA"/>
</dbReference>
<keyword evidence="3" id="KW-0812">Transmembrane</keyword>
<keyword evidence="5" id="KW-1185">Reference proteome</keyword>
<keyword evidence="3" id="KW-1133">Transmembrane helix</keyword>
<dbReference type="Gene3D" id="1.25.40.680">
    <property type="entry name" value="Type VII secretion system EssB, C-terminal-like domain"/>
    <property type="match status" value="1"/>
</dbReference>
<dbReference type="Proteomes" id="UP000245433">
    <property type="component" value="Unassembled WGS sequence"/>
</dbReference>
<evidence type="ECO:0000256" key="3">
    <source>
        <dbReference type="SAM" id="Phobius"/>
    </source>
</evidence>
<protein>
    <submittedName>
        <fullName evidence="4">Type VII secretion protein EssB</fullName>
    </submittedName>
</protein>